<evidence type="ECO:0000259" key="1">
    <source>
        <dbReference type="Pfam" id="PF05272"/>
    </source>
</evidence>
<feature type="domain" description="Virulence-associated protein E-like" evidence="1">
    <location>
        <begin position="446"/>
        <end position="627"/>
    </location>
</feature>
<evidence type="ECO:0000259" key="3">
    <source>
        <dbReference type="Pfam" id="PF08800"/>
    </source>
</evidence>
<protein>
    <submittedName>
        <fullName evidence="4">VapE family protein</fullName>
    </submittedName>
</protein>
<feature type="domain" description="Primase C-terminal 2" evidence="2">
    <location>
        <begin position="210"/>
        <end position="280"/>
    </location>
</feature>
<dbReference type="Pfam" id="PF08707">
    <property type="entry name" value="PriCT_2"/>
    <property type="match status" value="1"/>
</dbReference>
<evidence type="ECO:0000313" key="5">
    <source>
        <dbReference type="Proteomes" id="UP001232063"/>
    </source>
</evidence>
<name>A0AAE3R8U5_9BACT</name>
<dbReference type="RefSeq" id="WP_314514142.1">
    <property type="nucleotide sequence ID" value="NZ_JASJOU010000008.1"/>
</dbReference>
<dbReference type="InterPro" id="IPR014907">
    <property type="entry name" value="BT4734-like_N"/>
</dbReference>
<dbReference type="PANTHER" id="PTHR34985">
    <property type="entry name" value="SLR0554 PROTEIN"/>
    <property type="match status" value="1"/>
</dbReference>
<dbReference type="Proteomes" id="UP001232063">
    <property type="component" value="Unassembled WGS sequence"/>
</dbReference>
<reference evidence="4" key="1">
    <citation type="submission" date="2023-05" db="EMBL/GenBank/DDBJ databases">
        <authorList>
            <person name="Zhang X."/>
        </authorList>
    </citation>
    <scope>NUCLEOTIDE SEQUENCE</scope>
    <source>
        <strain evidence="4">BD1B2-1</strain>
    </source>
</reference>
<evidence type="ECO:0000313" key="4">
    <source>
        <dbReference type="EMBL" id="MDJ1503524.1"/>
    </source>
</evidence>
<accession>A0AAE3R8U5</accession>
<proteinExistence type="predicted"/>
<dbReference type="InterPro" id="IPR014819">
    <property type="entry name" value="PriCT_2"/>
</dbReference>
<dbReference type="InterPro" id="IPR007936">
    <property type="entry name" value="VapE-like_dom"/>
</dbReference>
<keyword evidence="5" id="KW-1185">Reference proteome</keyword>
<dbReference type="GO" id="GO:0016817">
    <property type="term" value="F:hydrolase activity, acting on acid anhydrides"/>
    <property type="evidence" value="ECO:0007669"/>
    <property type="project" value="InterPro"/>
</dbReference>
<organism evidence="4 5">
    <name type="scientific">Xanthocytophaga agilis</name>
    <dbReference type="NCBI Taxonomy" id="3048010"/>
    <lineage>
        <taxon>Bacteria</taxon>
        <taxon>Pseudomonadati</taxon>
        <taxon>Bacteroidota</taxon>
        <taxon>Cytophagia</taxon>
        <taxon>Cytophagales</taxon>
        <taxon>Rhodocytophagaceae</taxon>
        <taxon>Xanthocytophaga</taxon>
    </lineage>
</organism>
<sequence>MKDHKITLFPNAYAKTGQEYSLNAFLENVRMGTWQDAILKVRTCKNEDTQKKLKEKLPAVTISGLFEEGKSDSHLTQHSNFLAIDLDYVDNLEKVKNILEQDLYTYAVFTSCRGKGLCVLVRIEGKKHELAFDSLCQYYFQLYGQIVDLKGRNVSRLRFVSYDPDLRLFEDSKVFKQYIEKEKKKPDTKEIFYGTHDIDHVFDQIQSRQIDVTGGYHQWCNIAFALADYYGEAGRDRFLTISQYSSLYDAKKADQQYSACLKHNATSVKKVTIGTFLWYCKQYGISIISEQTKAIVNSARLGKNGSNTVEGTVNVLHEIHGIDPEITRPIVEQVYASSPETAEEDLPVVVRLQKYWKEYQSDIRRNVINKKCYRGSVQLTERDLMDIYMDASQKLNTNVYKETVADMMKSSMVPEFNPLRDFFEGMSNPKTGYIRQLAECLDSPQGHEYAQYMLTKWMMSCIASLYGTPSQVMLTLCGEQGEGKSHFFLKILPDSFPFREELICEDSFKRGDAQNGKLMMITRWIVVDDEFKSIEQVGENALKAYITQNNVSVRFAYDRVPENIPRLCNFVGTSNENTFLKDPTGNRRFPIIETGVIDKDRYNAIDKYELWKEAYFIYLTNPGVKFDSGDFKIINEVADNYVKRTPEQELLLKYYEEADEETGIFCTTSDMLSTLLGSSNIKTMNTVNLGRAISALKWKKAIKGTGNQKRYGYWVKERSYQVYTTG</sequence>
<dbReference type="Pfam" id="PF08800">
    <property type="entry name" value="BT4734-like_N"/>
    <property type="match status" value="1"/>
</dbReference>
<feature type="domain" description="BT4734-like N-terminal" evidence="3">
    <location>
        <begin position="53"/>
        <end position="166"/>
    </location>
</feature>
<evidence type="ECO:0000259" key="2">
    <source>
        <dbReference type="Pfam" id="PF08707"/>
    </source>
</evidence>
<comment type="caution">
    <text evidence="4">The sequence shown here is derived from an EMBL/GenBank/DDBJ whole genome shotgun (WGS) entry which is preliminary data.</text>
</comment>
<dbReference type="PANTHER" id="PTHR34985:SF1">
    <property type="entry name" value="SLR0554 PROTEIN"/>
    <property type="match status" value="1"/>
</dbReference>
<dbReference type="AlphaFoldDB" id="A0AAE3R8U5"/>
<gene>
    <name evidence="4" type="ORF">QNI22_22850</name>
</gene>
<dbReference type="EMBL" id="JASJOU010000008">
    <property type="protein sequence ID" value="MDJ1503524.1"/>
    <property type="molecule type" value="Genomic_DNA"/>
</dbReference>
<dbReference type="Pfam" id="PF05272">
    <property type="entry name" value="VapE-like_dom"/>
    <property type="match status" value="1"/>
</dbReference>